<dbReference type="EMBL" id="CP073754">
    <property type="protein sequence ID" value="QWF70749.1"/>
    <property type="molecule type" value="Genomic_DNA"/>
</dbReference>
<keyword evidence="3 4" id="KW-0408">Iron</keyword>
<dbReference type="InterPro" id="IPR051395">
    <property type="entry name" value="Cytochrome_c_Peroxidase/MauG"/>
</dbReference>
<dbReference type="GO" id="GO:0020037">
    <property type="term" value="F:heme binding"/>
    <property type="evidence" value="ECO:0007669"/>
    <property type="project" value="InterPro"/>
</dbReference>
<dbReference type="GO" id="GO:0004130">
    <property type="term" value="F:cytochrome-c peroxidase activity"/>
    <property type="evidence" value="ECO:0007669"/>
    <property type="project" value="TreeGrafter"/>
</dbReference>
<evidence type="ECO:0000256" key="1">
    <source>
        <dbReference type="ARBA" id="ARBA00022617"/>
    </source>
</evidence>
<dbReference type="SUPFAM" id="SSF46626">
    <property type="entry name" value="Cytochrome c"/>
    <property type="match status" value="1"/>
</dbReference>
<reference evidence="6" key="1">
    <citation type="submission" date="2021-04" db="EMBL/GenBank/DDBJ databases">
        <title>Draft genome sequence data of methanotrophic Methylovulum sp. strain S1L and Methylomonas sp. strain S2AM isolated from boreal lake water columns.</title>
        <authorList>
            <person name="Rissanen A.J."/>
            <person name="Mangayil R."/>
            <person name="Svenning M.M."/>
            <person name="Khanongnuch R."/>
        </authorList>
    </citation>
    <scope>NUCLEOTIDE SEQUENCE</scope>
    <source>
        <strain evidence="6">S2AM</strain>
    </source>
</reference>
<dbReference type="Pfam" id="PF21419">
    <property type="entry name" value="RoxA-like_Cyt-c"/>
    <property type="match status" value="1"/>
</dbReference>
<dbReference type="PROSITE" id="PS51007">
    <property type="entry name" value="CYTC"/>
    <property type="match status" value="1"/>
</dbReference>
<gene>
    <name evidence="6" type="ORF">KEF85_15725</name>
</gene>
<keyword evidence="7" id="KW-1185">Reference proteome</keyword>
<keyword evidence="1 4" id="KW-0349">Heme</keyword>
<name>A0A975MNU0_9GAMM</name>
<evidence type="ECO:0000256" key="3">
    <source>
        <dbReference type="ARBA" id="ARBA00023004"/>
    </source>
</evidence>
<dbReference type="GO" id="GO:0046872">
    <property type="term" value="F:metal ion binding"/>
    <property type="evidence" value="ECO:0007669"/>
    <property type="project" value="UniProtKB-KW"/>
</dbReference>
<dbReference type="NCBIfam" id="NF040606">
    <property type="entry name" value="CytoC_perox"/>
    <property type="match status" value="1"/>
</dbReference>
<dbReference type="GO" id="GO:0009055">
    <property type="term" value="F:electron transfer activity"/>
    <property type="evidence" value="ECO:0007669"/>
    <property type="project" value="InterPro"/>
</dbReference>
<evidence type="ECO:0000313" key="7">
    <source>
        <dbReference type="Proteomes" id="UP000676649"/>
    </source>
</evidence>
<dbReference type="InterPro" id="IPR047758">
    <property type="entry name" value="CytoC_perox"/>
</dbReference>
<accession>A0A975MNU0</accession>
<evidence type="ECO:0000259" key="5">
    <source>
        <dbReference type="PROSITE" id="PS51007"/>
    </source>
</evidence>
<evidence type="ECO:0000256" key="2">
    <source>
        <dbReference type="ARBA" id="ARBA00022723"/>
    </source>
</evidence>
<dbReference type="PANTHER" id="PTHR30600">
    <property type="entry name" value="CYTOCHROME C PEROXIDASE-RELATED"/>
    <property type="match status" value="1"/>
</dbReference>
<protein>
    <recommendedName>
        <fullName evidence="5">Cytochrome c domain-containing protein</fullName>
    </recommendedName>
</protein>
<organism evidence="6 7">
    <name type="scientific">Methylomonas paludis</name>
    <dbReference type="NCBI Taxonomy" id="1173101"/>
    <lineage>
        <taxon>Bacteria</taxon>
        <taxon>Pseudomonadati</taxon>
        <taxon>Pseudomonadota</taxon>
        <taxon>Gammaproteobacteria</taxon>
        <taxon>Methylococcales</taxon>
        <taxon>Methylococcaceae</taxon>
        <taxon>Methylomonas</taxon>
    </lineage>
</organism>
<evidence type="ECO:0000256" key="4">
    <source>
        <dbReference type="PROSITE-ProRule" id="PRU00433"/>
    </source>
</evidence>
<dbReference type="AlphaFoldDB" id="A0A975MNU0"/>
<feature type="domain" description="Cytochrome c" evidence="5">
    <location>
        <begin position="339"/>
        <end position="621"/>
    </location>
</feature>
<dbReference type="InterPro" id="IPR036909">
    <property type="entry name" value="Cyt_c-like_dom_sf"/>
</dbReference>
<sequence length="621" mass="68131">MNIHTYVLPKPLILFTLLAGLIRAITASATPQVIYLDQGKAWNDSNRHAFYSQDQGSQVIPLKWIQALKQTNGAAFLADDLNRYGYLSNPASPTPGLPVGFTVNGDHLGITCAACHVRQIQVDGKIYRVDGGPAITDFQSFARDLGLAVQNILGDAKQFAAFADQILGKTATAPQTAELHKQVEDWNLPYATIMSRSLPVDQPWGPARLDAVGMIFNRLTGLDIGTSPDHIIAENILKADVPVRYPFLWNAPIQDKTQWSAFADNGNALLGLSRNLGEVIGVFNHFYPEKDPGQLVLGVNYLKTNTANFHGLSTLEDLIKKIGPPRWPWLTGPYAVDQKLAAQGQAIYQSATKTEAGGCAGCHGIRQGAMRSFQKTWATPICDVQTDIRQFELLNRTAKTGVLAGAKIPFLDKPALKAEDEPAINILGLAVIGSILQHDTKLGMDLEAFTEHELEKIPALTGIKTTQVLQSHAEKLKLLQTRFIKQGFTDLQGAFKQHTRHEADNNSICKDDFHTISPKLGYESRVLQGIWATAPYLHNGTIPTLADLLEPVAKRTPSFKVGNEYDPGKIGLAKQQHQFDFTLQTTACDQQDSGNSRCGHEFGTKLDPAEKQALLEYLKTL</sequence>
<evidence type="ECO:0000313" key="6">
    <source>
        <dbReference type="EMBL" id="QWF70749.1"/>
    </source>
</evidence>
<dbReference type="InterPro" id="IPR009056">
    <property type="entry name" value="Cyt_c-like_dom"/>
</dbReference>
<dbReference type="PANTHER" id="PTHR30600:SF9">
    <property type="entry name" value="BLR7738 PROTEIN"/>
    <property type="match status" value="1"/>
</dbReference>
<dbReference type="KEGG" id="mpad:KEF85_15725"/>
<dbReference type="Proteomes" id="UP000676649">
    <property type="component" value="Chromosome"/>
</dbReference>
<dbReference type="Gene3D" id="1.10.760.10">
    <property type="entry name" value="Cytochrome c-like domain"/>
    <property type="match status" value="1"/>
</dbReference>
<keyword evidence="2 4" id="KW-0479">Metal-binding</keyword>
<proteinExistence type="predicted"/>
<dbReference type="RefSeq" id="WP_215582166.1">
    <property type="nucleotide sequence ID" value="NZ_CP073754.1"/>
</dbReference>